<dbReference type="GO" id="GO:0016020">
    <property type="term" value="C:membrane"/>
    <property type="evidence" value="ECO:0007669"/>
    <property type="project" value="TreeGrafter"/>
</dbReference>
<dbReference type="InterPro" id="IPR036400">
    <property type="entry name" value="Cyt_B5-like_heme/steroid_sf"/>
</dbReference>
<accession>A0A9W8CUJ4</accession>
<dbReference type="GO" id="GO:0020037">
    <property type="term" value="F:heme binding"/>
    <property type="evidence" value="ECO:0007669"/>
    <property type="project" value="UniProtKB-ARBA"/>
</dbReference>
<dbReference type="Gene3D" id="3.10.120.10">
    <property type="entry name" value="Cytochrome b5-like heme/steroid binding domain"/>
    <property type="match status" value="1"/>
</dbReference>
<comment type="similarity">
    <text evidence="1">Belongs to the cytochrome b5 family. MAPR subfamily.</text>
</comment>
<evidence type="ECO:0000313" key="4">
    <source>
        <dbReference type="Proteomes" id="UP001143981"/>
    </source>
</evidence>
<dbReference type="AlphaFoldDB" id="A0A9W8CUJ4"/>
<evidence type="ECO:0000259" key="2">
    <source>
        <dbReference type="SMART" id="SM01117"/>
    </source>
</evidence>
<feature type="non-terminal residue" evidence="3">
    <location>
        <position position="196"/>
    </location>
</feature>
<comment type="caution">
    <text evidence="3">The sequence shown here is derived from an EMBL/GenBank/DDBJ whole genome shotgun (WGS) entry which is preliminary data.</text>
</comment>
<dbReference type="PANTHER" id="PTHR10281">
    <property type="entry name" value="MEMBRANE-ASSOCIATED PROGESTERONE RECEPTOR COMPONENT-RELATED"/>
    <property type="match status" value="1"/>
</dbReference>
<dbReference type="InterPro" id="IPR050577">
    <property type="entry name" value="MAPR/NEUFC/NENF-like"/>
</dbReference>
<name>A0A9W8CUJ4_9FUNG</name>
<sequence length="196" mass="20961">MAQDAARAAFASAFDAAAAAKLADGHAAPQGTVSLLKSLAQYVVPDPTNKTHMVLLGLVVFFVIRSITAARSGSRSEPFAMEGVRRKPVPAKRDFTPHELAENDGRDEVTPLYIGVKGIVYDVSPSRAFYGPGGPYANFAGRDASRGLALASFDKDVLTDLDDPIDDLSDLEKPEQASLDEWAEFFAGKYTPVGKL</sequence>
<dbReference type="GO" id="GO:0012505">
    <property type="term" value="C:endomembrane system"/>
    <property type="evidence" value="ECO:0007669"/>
    <property type="project" value="TreeGrafter"/>
</dbReference>
<dbReference type="InterPro" id="IPR001199">
    <property type="entry name" value="Cyt_B5-like_heme/steroid-bd"/>
</dbReference>
<protein>
    <submittedName>
        <fullName evidence="3">Dihydrodipicolinate synthase</fullName>
    </submittedName>
</protein>
<dbReference type="OrthoDB" id="547796at2759"/>
<gene>
    <name evidence="3" type="primary">DAP1_2</name>
    <name evidence="3" type="ORF">LPJ61_004590</name>
</gene>
<dbReference type="SUPFAM" id="SSF55856">
    <property type="entry name" value="Cytochrome b5-like heme/steroid binding domain"/>
    <property type="match status" value="1"/>
</dbReference>
<dbReference type="Pfam" id="PF00173">
    <property type="entry name" value="Cyt-b5"/>
    <property type="match status" value="1"/>
</dbReference>
<evidence type="ECO:0000256" key="1">
    <source>
        <dbReference type="ARBA" id="ARBA00038357"/>
    </source>
</evidence>
<feature type="domain" description="Cytochrome b5 heme-binding" evidence="2">
    <location>
        <begin position="95"/>
        <end position="195"/>
    </location>
</feature>
<dbReference type="PANTHER" id="PTHR10281:SF76">
    <property type="entry name" value="CALCUTTA CUP-RELATED"/>
    <property type="match status" value="1"/>
</dbReference>
<proteinExistence type="inferred from homology"/>
<dbReference type="Proteomes" id="UP001143981">
    <property type="component" value="Unassembled WGS sequence"/>
</dbReference>
<dbReference type="SMART" id="SM01117">
    <property type="entry name" value="Cyt-b5"/>
    <property type="match status" value="1"/>
</dbReference>
<reference evidence="3" key="1">
    <citation type="submission" date="2022-07" db="EMBL/GenBank/DDBJ databases">
        <title>Phylogenomic reconstructions and comparative analyses of Kickxellomycotina fungi.</title>
        <authorList>
            <person name="Reynolds N.K."/>
            <person name="Stajich J.E."/>
            <person name="Barry K."/>
            <person name="Grigoriev I.V."/>
            <person name="Crous P."/>
            <person name="Smith M.E."/>
        </authorList>
    </citation>
    <scope>NUCLEOTIDE SEQUENCE</scope>
    <source>
        <strain evidence="3">BCRC 34381</strain>
    </source>
</reference>
<evidence type="ECO:0000313" key="3">
    <source>
        <dbReference type="EMBL" id="KAJ1727402.1"/>
    </source>
</evidence>
<dbReference type="FunFam" id="3.10.120.10:FF:000003">
    <property type="entry name" value="membrane-associated progesterone receptor component 1"/>
    <property type="match status" value="1"/>
</dbReference>
<keyword evidence="4" id="KW-1185">Reference proteome</keyword>
<organism evidence="3 4">
    <name type="scientific">Coemansia biformis</name>
    <dbReference type="NCBI Taxonomy" id="1286918"/>
    <lineage>
        <taxon>Eukaryota</taxon>
        <taxon>Fungi</taxon>
        <taxon>Fungi incertae sedis</taxon>
        <taxon>Zoopagomycota</taxon>
        <taxon>Kickxellomycotina</taxon>
        <taxon>Kickxellomycetes</taxon>
        <taxon>Kickxellales</taxon>
        <taxon>Kickxellaceae</taxon>
        <taxon>Coemansia</taxon>
    </lineage>
</organism>
<dbReference type="EMBL" id="JANBOI010001111">
    <property type="protein sequence ID" value="KAJ1727402.1"/>
    <property type="molecule type" value="Genomic_DNA"/>
</dbReference>